<dbReference type="EMBL" id="CP071504">
    <property type="protein sequence ID" value="QSX28902.1"/>
    <property type="molecule type" value="Genomic_DNA"/>
</dbReference>
<evidence type="ECO:0000313" key="9">
    <source>
        <dbReference type="Proteomes" id="UP000663281"/>
    </source>
</evidence>
<accession>A0A975AJ42</accession>
<gene>
    <name evidence="8" type="primary">rfbC</name>
    <name evidence="8" type="ORF">JYB88_11600</name>
</gene>
<evidence type="ECO:0000256" key="2">
    <source>
        <dbReference type="ARBA" id="ARBA00001997"/>
    </source>
</evidence>
<dbReference type="EC" id="5.1.3.13" evidence="3 7"/>
<dbReference type="GO" id="GO:0000271">
    <property type="term" value="P:polysaccharide biosynthetic process"/>
    <property type="evidence" value="ECO:0007669"/>
    <property type="project" value="TreeGrafter"/>
</dbReference>
<evidence type="ECO:0000256" key="5">
    <source>
        <dbReference type="PIRSR" id="PIRSR600888-1"/>
    </source>
</evidence>
<reference evidence="8 9" key="1">
    <citation type="submission" date="2021-03" db="EMBL/GenBank/DDBJ databases">
        <title>Novel species identification of genus Shewanella.</title>
        <authorList>
            <person name="Liu G."/>
            <person name="Zhang Q."/>
        </authorList>
    </citation>
    <scope>NUCLEOTIDE SEQUENCE [LARGE SCALE GENOMIC DNA]</scope>
    <source>
        <strain evidence="8 9">FJAT-53726</strain>
    </source>
</reference>
<protein>
    <recommendedName>
        <fullName evidence="4 7">dTDP-4-dehydrorhamnose 3,5-epimerase</fullName>
        <ecNumber evidence="3 7">5.1.3.13</ecNumber>
    </recommendedName>
    <alternativeName>
        <fullName evidence="7">Thymidine diphospho-4-keto-rhamnose 3,5-epimerase</fullName>
    </alternativeName>
</protein>
<dbReference type="Proteomes" id="UP000663281">
    <property type="component" value="Chromosome"/>
</dbReference>
<dbReference type="RefSeq" id="WP_207324220.1">
    <property type="nucleotide sequence ID" value="NZ_CP071504.1"/>
</dbReference>
<dbReference type="GO" id="GO:0019305">
    <property type="term" value="P:dTDP-rhamnose biosynthetic process"/>
    <property type="evidence" value="ECO:0007669"/>
    <property type="project" value="UniProtKB-UniRule"/>
</dbReference>
<evidence type="ECO:0000256" key="7">
    <source>
        <dbReference type="RuleBase" id="RU364069"/>
    </source>
</evidence>
<dbReference type="PANTHER" id="PTHR21047:SF2">
    <property type="entry name" value="THYMIDINE DIPHOSPHO-4-KETO-RHAMNOSE 3,5-EPIMERASE"/>
    <property type="match status" value="1"/>
</dbReference>
<dbReference type="InterPro" id="IPR014710">
    <property type="entry name" value="RmlC-like_jellyroll"/>
</dbReference>
<name>A0A975AJ42_9GAMM</name>
<keyword evidence="7 8" id="KW-0413">Isomerase</keyword>
<feature type="active site" description="Proton acceptor" evidence="5">
    <location>
        <position position="61"/>
    </location>
</feature>
<sequence length="182" mass="20795">MRIIPTAIPEVVLIEPRVFQDKRGYFMESWNQATFDALIGETRFVQDNYSRSQKGTLRGLHLQRNHPQGKLIWVLSGTIFDVAVDMRPGSATFGQWTGHILSADNPRQLWIPEGFAHGFYVLSEFADVLYKCTDFYHPEDELTLHWQDPKLAIDWPLDANPIVSAKDLQGMDFSAAVEKLSE</sequence>
<comment type="pathway">
    <text evidence="7">Carbohydrate biosynthesis; dTDP-L-rhamnose biosynthesis.</text>
</comment>
<dbReference type="CDD" id="cd00438">
    <property type="entry name" value="cupin_RmlC"/>
    <property type="match status" value="1"/>
</dbReference>
<proteinExistence type="inferred from homology"/>
<comment type="subunit">
    <text evidence="7">Homodimer.</text>
</comment>
<evidence type="ECO:0000256" key="1">
    <source>
        <dbReference type="ARBA" id="ARBA00001298"/>
    </source>
</evidence>
<dbReference type="Pfam" id="PF00908">
    <property type="entry name" value="dTDP_sugar_isom"/>
    <property type="match status" value="1"/>
</dbReference>
<dbReference type="GO" id="GO:0005829">
    <property type="term" value="C:cytosol"/>
    <property type="evidence" value="ECO:0007669"/>
    <property type="project" value="TreeGrafter"/>
</dbReference>
<dbReference type="PANTHER" id="PTHR21047">
    <property type="entry name" value="DTDP-6-DEOXY-D-GLUCOSE-3,5 EPIMERASE"/>
    <property type="match status" value="1"/>
</dbReference>
<dbReference type="GO" id="GO:0008830">
    <property type="term" value="F:dTDP-4-dehydrorhamnose 3,5-epimerase activity"/>
    <property type="evidence" value="ECO:0007669"/>
    <property type="project" value="UniProtKB-UniRule"/>
</dbReference>
<comment type="catalytic activity">
    <reaction evidence="1 7">
        <text>dTDP-4-dehydro-6-deoxy-alpha-D-glucose = dTDP-4-dehydro-beta-L-rhamnose</text>
        <dbReference type="Rhea" id="RHEA:16969"/>
        <dbReference type="ChEBI" id="CHEBI:57649"/>
        <dbReference type="ChEBI" id="CHEBI:62830"/>
        <dbReference type="EC" id="5.1.3.13"/>
    </reaction>
</comment>
<comment type="similarity">
    <text evidence="7">Belongs to the dTDP-4-dehydrorhamnose 3,5-epimerase family.</text>
</comment>
<dbReference type="KEGG" id="scyp:JYB88_11600"/>
<dbReference type="Gene3D" id="2.60.120.10">
    <property type="entry name" value="Jelly Rolls"/>
    <property type="match status" value="1"/>
</dbReference>
<dbReference type="AlphaFoldDB" id="A0A975AJ42"/>
<dbReference type="InterPro" id="IPR000888">
    <property type="entry name" value="RmlC-like"/>
</dbReference>
<evidence type="ECO:0000256" key="3">
    <source>
        <dbReference type="ARBA" id="ARBA00012098"/>
    </source>
</evidence>
<keyword evidence="9" id="KW-1185">Reference proteome</keyword>
<dbReference type="SUPFAM" id="SSF51182">
    <property type="entry name" value="RmlC-like cupins"/>
    <property type="match status" value="1"/>
</dbReference>
<feature type="active site" description="Proton donor" evidence="5">
    <location>
        <position position="130"/>
    </location>
</feature>
<organism evidence="8 9">
    <name type="scientific">Shewanella cyperi</name>
    <dbReference type="NCBI Taxonomy" id="2814292"/>
    <lineage>
        <taxon>Bacteria</taxon>
        <taxon>Pseudomonadati</taxon>
        <taxon>Pseudomonadota</taxon>
        <taxon>Gammaproteobacteria</taxon>
        <taxon>Alteromonadales</taxon>
        <taxon>Shewanellaceae</taxon>
        <taxon>Shewanella</taxon>
    </lineage>
</organism>
<evidence type="ECO:0000256" key="6">
    <source>
        <dbReference type="PIRSR" id="PIRSR600888-3"/>
    </source>
</evidence>
<dbReference type="InterPro" id="IPR011051">
    <property type="entry name" value="RmlC_Cupin_sf"/>
</dbReference>
<evidence type="ECO:0000313" key="8">
    <source>
        <dbReference type="EMBL" id="QSX28902.1"/>
    </source>
</evidence>
<feature type="site" description="Participates in a stacking interaction with the thymidine ring of dTDP-4-oxo-6-deoxyglucose" evidence="6">
    <location>
        <position position="136"/>
    </location>
</feature>
<comment type="function">
    <text evidence="2 7">Catalyzes the epimerization of the C3' and C5'positions of dTDP-6-deoxy-D-xylo-4-hexulose, forming dTDP-6-deoxy-L-lyxo-4-hexulose.</text>
</comment>
<dbReference type="NCBIfam" id="TIGR01221">
    <property type="entry name" value="rmlC"/>
    <property type="match status" value="1"/>
</dbReference>
<evidence type="ECO:0000256" key="4">
    <source>
        <dbReference type="ARBA" id="ARBA00019595"/>
    </source>
</evidence>